<sequence length="129" mass="14243">MKWYAQIVKPCTYNQQSTSVLVQIDTQRYLFNCGEGTQRLSFENKLRMSKLSAIFLTRVDWETMGGLPGMLLTLADGGGMGGLTVSGGHNLTHALAATRHFILRNRMGLSVNEMRDGDPTAAFKDSSIQ</sequence>
<keyword evidence="6" id="KW-0540">Nuclease</keyword>
<dbReference type="OrthoDB" id="527344at2759"/>
<evidence type="ECO:0000313" key="13">
    <source>
        <dbReference type="Proteomes" id="UP001150907"/>
    </source>
</evidence>
<keyword evidence="10" id="KW-0862">Zinc</keyword>
<feature type="domain" description="tRNase Z endonuclease" evidence="11">
    <location>
        <begin position="8"/>
        <end position="66"/>
    </location>
</feature>
<dbReference type="Gene3D" id="3.60.15.10">
    <property type="entry name" value="Ribonuclease Z/Hydroxyacylglutathione hydrolase-like"/>
    <property type="match status" value="1"/>
</dbReference>
<dbReference type="Proteomes" id="UP001150907">
    <property type="component" value="Unassembled WGS sequence"/>
</dbReference>
<feature type="non-terminal residue" evidence="12">
    <location>
        <position position="129"/>
    </location>
</feature>
<gene>
    <name evidence="12" type="ORF">H4R26_000839</name>
</gene>
<comment type="similarity">
    <text evidence="3">Belongs to the RNase Z family.</text>
</comment>
<evidence type="ECO:0000313" key="12">
    <source>
        <dbReference type="EMBL" id="KAJ2007357.1"/>
    </source>
</evidence>
<dbReference type="InterPro" id="IPR036866">
    <property type="entry name" value="RibonucZ/Hydroxyglut_hydro"/>
</dbReference>
<dbReference type="EMBL" id="JANBQF010000029">
    <property type="protein sequence ID" value="KAJ2007357.1"/>
    <property type="molecule type" value="Genomic_DNA"/>
</dbReference>
<proteinExistence type="inferred from homology"/>
<dbReference type="SUPFAM" id="SSF56281">
    <property type="entry name" value="Metallo-hydrolase/oxidoreductase"/>
    <property type="match status" value="1"/>
</dbReference>
<reference evidence="12" key="1">
    <citation type="submission" date="2022-07" db="EMBL/GenBank/DDBJ databases">
        <title>Phylogenomic reconstructions and comparative analyses of Kickxellomycotina fungi.</title>
        <authorList>
            <person name="Reynolds N.K."/>
            <person name="Stajich J.E."/>
            <person name="Barry K."/>
            <person name="Grigoriev I.V."/>
            <person name="Crous P."/>
            <person name="Smith M.E."/>
        </authorList>
    </citation>
    <scope>NUCLEOTIDE SEQUENCE</scope>
    <source>
        <strain evidence="12">IMI 214461</strain>
    </source>
</reference>
<dbReference type="Pfam" id="PF13691">
    <property type="entry name" value="Lactamase_B_4"/>
    <property type="match status" value="1"/>
</dbReference>
<comment type="catalytic activity">
    <reaction evidence="1">
        <text>Endonucleolytic cleavage of RNA, removing extra 3' nucleotides from tRNA precursor, generating 3' termini of tRNAs. A 3'-hydroxy group is left at the tRNA terminus and a 5'-phosphoryl group is left at the trailer molecule.</text>
        <dbReference type="EC" id="3.1.26.11"/>
    </reaction>
</comment>
<evidence type="ECO:0000256" key="2">
    <source>
        <dbReference type="ARBA" id="ARBA00001947"/>
    </source>
</evidence>
<organism evidence="12 13">
    <name type="scientific">Coemansia thaxteri</name>
    <dbReference type="NCBI Taxonomy" id="2663907"/>
    <lineage>
        <taxon>Eukaryota</taxon>
        <taxon>Fungi</taxon>
        <taxon>Fungi incertae sedis</taxon>
        <taxon>Zoopagomycota</taxon>
        <taxon>Kickxellomycotina</taxon>
        <taxon>Kickxellomycetes</taxon>
        <taxon>Kickxellales</taxon>
        <taxon>Kickxellaceae</taxon>
        <taxon>Coemansia</taxon>
    </lineage>
</organism>
<evidence type="ECO:0000256" key="4">
    <source>
        <dbReference type="ARBA" id="ARBA00012477"/>
    </source>
</evidence>
<dbReference type="PANTHER" id="PTHR12553">
    <property type="entry name" value="ZINC PHOSPHODIESTERASE ELAC PROTEIN 2"/>
    <property type="match status" value="1"/>
</dbReference>
<evidence type="ECO:0000256" key="7">
    <source>
        <dbReference type="ARBA" id="ARBA00022723"/>
    </source>
</evidence>
<protein>
    <recommendedName>
        <fullName evidence="4">ribonuclease Z</fullName>
        <ecNumber evidence="4">3.1.26.11</ecNumber>
    </recommendedName>
</protein>
<dbReference type="GO" id="GO:0005739">
    <property type="term" value="C:mitochondrion"/>
    <property type="evidence" value="ECO:0007669"/>
    <property type="project" value="TreeGrafter"/>
</dbReference>
<keyword evidence="5" id="KW-0819">tRNA processing</keyword>
<dbReference type="GO" id="GO:0042781">
    <property type="term" value="F:3'-tRNA processing endoribonuclease activity"/>
    <property type="evidence" value="ECO:0007669"/>
    <property type="project" value="UniProtKB-EC"/>
</dbReference>
<evidence type="ECO:0000256" key="3">
    <source>
        <dbReference type="ARBA" id="ARBA00007823"/>
    </source>
</evidence>
<evidence type="ECO:0000256" key="9">
    <source>
        <dbReference type="ARBA" id="ARBA00022801"/>
    </source>
</evidence>
<keyword evidence="13" id="KW-1185">Reference proteome</keyword>
<dbReference type="GO" id="GO:0046872">
    <property type="term" value="F:metal ion binding"/>
    <property type="evidence" value="ECO:0007669"/>
    <property type="project" value="UniProtKB-KW"/>
</dbReference>
<evidence type="ECO:0000256" key="5">
    <source>
        <dbReference type="ARBA" id="ARBA00022694"/>
    </source>
</evidence>
<keyword evidence="9" id="KW-0378">Hydrolase</keyword>
<accession>A0A9W8BMW1</accession>
<evidence type="ECO:0000256" key="1">
    <source>
        <dbReference type="ARBA" id="ARBA00000402"/>
    </source>
</evidence>
<evidence type="ECO:0000256" key="10">
    <source>
        <dbReference type="ARBA" id="ARBA00022833"/>
    </source>
</evidence>
<evidence type="ECO:0000256" key="8">
    <source>
        <dbReference type="ARBA" id="ARBA00022759"/>
    </source>
</evidence>
<comment type="cofactor">
    <cofactor evidence="2">
        <name>Zn(2+)</name>
        <dbReference type="ChEBI" id="CHEBI:29105"/>
    </cofactor>
</comment>
<dbReference type="InterPro" id="IPR047151">
    <property type="entry name" value="RNZ2-like"/>
</dbReference>
<dbReference type="EC" id="3.1.26.11" evidence="4"/>
<evidence type="ECO:0000259" key="11">
    <source>
        <dbReference type="Pfam" id="PF13691"/>
    </source>
</evidence>
<name>A0A9W8BMW1_9FUNG</name>
<dbReference type="PANTHER" id="PTHR12553:SF49">
    <property type="entry name" value="ZINC PHOSPHODIESTERASE ELAC PROTEIN 2"/>
    <property type="match status" value="1"/>
</dbReference>
<dbReference type="InterPro" id="IPR027794">
    <property type="entry name" value="tRNase_Z_dom"/>
</dbReference>
<keyword evidence="7" id="KW-0479">Metal-binding</keyword>
<evidence type="ECO:0000256" key="6">
    <source>
        <dbReference type="ARBA" id="ARBA00022722"/>
    </source>
</evidence>
<dbReference type="AlphaFoldDB" id="A0A9W8BMW1"/>
<comment type="caution">
    <text evidence="12">The sequence shown here is derived from an EMBL/GenBank/DDBJ whole genome shotgun (WGS) entry which is preliminary data.</text>
</comment>
<keyword evidence="8" id="KW-0255">Endonuclease</keyword>
<dbReference type="GO" id="GO:1990180">
    <property type="term" value="P:mitochondrial tRNA 3'-end processing"/>
    <property type="evidence" value="ECO:0007669"/>
    <property type="project" value="TreeGrafter"/>
</dbReference>